<dbReference type="EMBL" id="JAKELL010000262">
    <property type="protein sequence ID" value="KAH8977930.1"/>
    <property type="molecule type" value="Genomic_DNA"/>
</dbReference>
<gene>
    <name evidence="2" type="ORF">EDB92DRAFT_2108341</name>
</gene>
<reference evidence="2" key="1">
    <citation type="submission" date="2022-01" db="EMBL/GenBank/DDBJ databases">
        <title>Comparative genomics reveals a dynamic genome evolution in the ectomycorrhizal milk-cap (Lactarius) mushrooms.</title>
        <authorList>
            <consortium name="DOE Joint Genome Institute"/>
            <person name="Lebreton A."/>
            <person name="Tang N."/>
            <person name="Kuo A."/>
            <person name="LaButti K."/>
            <person name="Drula E."/>
            <person name="Barry K."/>
            <person name="Clum A."/>
            <person name="Lipzen A."/>
            <person name="Mousain D."/>
            <person name="Ng V."/>
            <person name="Wang R."/>
            <person name="Wang X."/>
            <person name="Dai Y."/>
            <person name="Henrissat B."/>
            <person name="Grigoriev I.V."/>
            <person name="Guerin-Laguette A."/>
            <person name="Yu F."/>
            <person name="Martin F.M."/>
        </authorList>
    </citation>
    <scope>NUCLEOTIDE SEQUENCE</scope>
    <source>
        <strain evidence="2">QP</strain>
    </source>
</reference>
<feature type="compositionally biased region" description="Low complexity" evidence="1">
    <location>
        <begin position="50"/>
        <end position="64"/>
    </location>
</feature>
<keyword evidence="3" id="KW-1185">Reference proteome</keyword>
<evidence type="ECO:0000313" key="3">
    <source>
        <dbReference type="Proteomes" id="UP001201163"/>
    </source>
</evidence>
<sequence>MNTTMHSMLFGPVVPNTFQAKRRLQTLELAITLTLKTTSHPIDSAHRQMSFSPPTSTSGTSSSLSIQCPHHVKRIGVLGDGGINCKSSFGAALLGRAPGCEVWGTTPLPWTFVPEIEITPNLTERAHVFPKQETGNVIETETEVVNAEVMNPYKYNSNTFYTLEANTTHPTTSVNEIRKI</sequence>
<accession>A0AAD4Q2C1</accession>
<feature type="region of interest" description="Disordered" evidence="1">
    <location>
        <begin position="44"/>
        <end position="64"/>
    </location>
</feature>
<name>A0AAD4Q2C1_9AGAM</name>
<evidence type="ECO:0000256" key="1">
    <source>
        <dbReference type="SAM" id="MobiDB-lite"/>
    </source>
</evidence>
<organism evidence="2 3">
    <name type="scientific">Lactarius akahatsu</name>
    <dbReference type="NCBI Taxonomy" id="416441"/>
    <lineage>
        <taxon>Eukaryota</taxon>
        <taxon>Fungi</taxon>
        <taxon>Dikarya</taxon>
        <taxon>Basidiomycota</taxon>
        <taxon>Agaricomycotina</taxon>
        <taxon>Agaricomycetes</taxon>
        <taxon>Russulales</taxon>
        <taxon>Russulaceae</taxon>
        <taxon>Lactarius</taxon>
    </lineage>
</organism>
<comment type="caution">
    <text evidence="2">The sequence shown here is derived from an EMBL/GenBank/DDBJ whole genome shotgun (WGS) entry which is preliminary data.</text>
</comment>
<evidence type="ECO:0000313" key="2">
    <source>
        <dbReference type="EMBL" id="KAH8977930.1"/>
    </source>
</evidence>
<protein>
    <submittedName>
        <fullName evidence="2">Uncharacterized protein</fullName>
    </submittedName>
</protein>
<proteinExistence type="predicted"/>
<dbReference type="Proteomes" id="UP001201163">
    <property type="component" value="Unassembled WGS sequence"/>
</dbReference>
<dbReference type="AlphaFoldDB" id="A0AAD4Q2C1"/>